<feature type="signal peptide" evidence="21">
    <location>
        <begin position="1"/>
        <end position="23"/>
    </location>
</feature>
<dbReference type="Gene3D" id="3.30.43.10">
    <property type="entry name" value="Uridine Diphospho-n-acetylenolpyruvylglucosamine Reductase, domain 2"/>
    <property type="match status" value="1"/>
</dbReference>
<dbReference type="InterPro" id="IPR036318">
    <property type="entry name" value="FAD-bd_PCMH-like_sf"/>
</dbReference>
<organism evidence="23 24">
    <name type="scientific">Spongiibacter thalassae</name>
    <dbReference type="NCBI Taxonomy" id="2721624"/>
    <lineage>
        <taxon>Bacteria</taxon>
        <taxon>Pseudomonadati</taxon>
        <taxon>Pseudomonadota</taxon>
        <taxon>Gammaproteobacteria</taxon>
        <taxon>Cellvibrionales</taxon>
        <taxon>Spongiibacteraceae</taxon>
        <taxon>Spongiibacter</taxon>
    </lineage>
</organism>
<feature type="active site" evidence="20">
    <location>
        <position position="337"/>
    </location>
</feature>
<feature type="chain" id="PRO_5046325229" description="UDP-N-acetylenolpyruvoylglucosamine reductase" evidence="21">
    <location>
        <begin position="24"/>
        <end position="341"/>
    </location>
</feature>
<evidence type="ECO:0000256" key="12">
    <source>
        <dbReference type="ARBA" id="ARBA00022857"/>
    </source>
</evidence>
<dbReference type="GO" id="GO:0008762">
    <property type="term" value="F:UDP-N-acetylmuramate dehydrogenase activity"/>
    <property type="evidence" value="ECO:0007669"/>
    <property type="project" value="UniProtKB-EC"/>
</dbReference>
<comment type="function">
    <text evidence="2 20">Cell wall formation.</text>
</comment>
<dbReference type="InterPro" id="IPR016169">
    <property type="entry name" value="FAD-bd_PCMH_sub2"/>
</dbReference>
<keyword evidence="13 20" id="KW-0133">Cell shape</keyword>
<feature type="active site" description="Proton donor" evidence="20">
    <location>
        <position position="241"/>
    </location>
</feature>
<keyword evidence="24" id="KW-1185">Reference proteome</keyword>
<evidence type="ECO:0000256" key="20">
    <source>
        <dbReference type="HAMAP-Rule" id="MF_00037"/>
    </source>
</evidence>
<dbReference type="InterPro" id="IPR016167">
    <property type="entry name" value="FAD-bd_PCMH_sub1"/>
</dbReference>
<sequence>MTVAVSREYALAPLTTLALPATAAHFCAVTDVESLIQALDYAKQQHLPVLLLGGGSNTVFSGDYPGMVIHLAMTGVRQEAQGQNCLVHAAAGENWNALVEHCLGKGLYGIENLIAIPGSVGAAPVQNIGAYGVELAEVLESVTVWDRQTASLRQLSAQDCKLAYRDSLFKSAEGAHYIIVEVCLRLHTEPRPVLSYDIVKNTLLEQGVDLATVSPEQVSACVARIRGARLPNYQLEPNAGSFFKNPLIPEEEARSLLQRWPDAAHWPMPDGQVKLAAAWLVEQCGWKGQRMGPVGVHPRQSIVLVNYDNGSGAELMALAGAIQLDVRETFGVSLEIEPRVV</sequence>
<dbReference type="NCBIfam" id="TIGR00179">
    <property type="entry name" value="murB"/>
    <property type="match status" value="1"/>
</dbReference>
<dbReference type="InterPro" id="IPR003170">
    <property type="entry name" value="MurB"/>
</dbReference>
<evidence type="ECO:0000256" key="6">
    <source>
        <dbReference type="ARBA" id="ARBA00012518"/>
    </source>
</evidence>
<dbReference type="EMBL" id="JAAWWK010000002">
    <property type="protein sequence ID" value="NKI17240.1"/>
    <property type="molecule type" value="Genomic_DNA"/>
</dbReference>
<proteinExistence type="inferred from homology"/>
<evidence type="ECO:0000256" key="16">
    <source>
        <dbReference type="ARBA" id="ARBA00023306"/>
    </source>
</evidence>
<evidence type="ECO:0000256" key="8">
    <source>
        <dbReference type="ARBA" id="ARBA00022490"/>
    </source>
</evidence>
<keyword evidence="17 20" id="KW-0961">Cell wall biogenesis/degradation</keyword>
<name>A0ABX1GDI0_9GAMM</name>
<dbReference type="InterPro" id="IPR036635">
    <property type="entry name" value="MurB_C_sf"/>
</dbReference>
<evidence type="ECO:0000256" key="15">
    <source>
        <dbReference type="ARBA" id="ARBA00023002"/>
    </source>
</evidence>
<evidence type="ECO:0000313" key="24">
    <source>
        <dbReference type="Proteomes" id="UP000765845"/>
    </source>
</evidence>
<keyword evidence="21" id="KW-0732">Signal</keyword>
<keyword evidence="12 20" id="KW-0521">NADP</keyword>
<keyword evidence="14 20" id="KW-0573">Peptidoglycan synthesis</keyword>
<dbReference type="Pfam" id="PF02873">
    <property type="entry name" value="MurB_C"/>
    <property type="match status" value="1"/>
</dbReference>
<dbReference type="HAMAP" id="MF_00037">
    <property type="entry name" value="MurB"/>
    <property type="match status" value="1"/>
</dbReference>
<dbReference type="PANTHER" id="PTHR21071:SF4">
    <property type="entry name" value="UDP-N-ACETYLENOLPYRUVOYLGLUCOSAMINE REDUCTASE"/>
    <property type="match status" value="1"/>
</dbReference>
<evidence type="ECO:0000256" key="5">
    <source>
        <dbReference type="ARBA" id="ARBA00010485"/>
    </source>
</evidence>
<evidence type="ECO:0000256" key="13">
    <source>
        <dbReference type="ARBA" id="ARBA00022960"/>
    </source>
</evidence>
<reference evidence="23 24" key="1">
    <citation type="submission" date="2020-04" db="EMBL/GenBank/DDBJ databases">
        <authorList>
            <person name="Yoon J."/>
        </authorList>
    </citation>
    <scope>NUCLEOTIDE SEQUENCE [LARGE SCALE GENOMIC DNA]</scope>
    <source>
        <strain evidence="23 24">KMU-166</strain>
    </source>
</reference>
<dbReference type="PANTHER" id="PTHR21071">
    <property type="entry name" value="UDP-N-ACETYLENOLPYRUVOYLGLUCOSAMINE REDUCTASE"/>
    <property type="match status" value="1"/>
</dbReference>
<dbReference type="Proteomes" id="UP000765845">
    <property type="component" value="Unassembled WGS sequence"/>
</dbReference>
<feature type="active site" evidence="20">
    <location>
        <position position="165"/>
    </location>
</feature>
<evidence type="ECO:0000256" key="21">
    <source>
        <dbReference type="SAM" id="SignalP"/>
    </source>
</evidence>
<feature type="domain" description="FAD-binding PCMH-type" evidence="22">
    <location>
        <begin position="17"/>
        <end position="189"/>
    </location>
</feature>
<comment type="catalytic activity">
    <reaction evidence="19 20">
        <text>UDP-N-acetyl-alpha-D-muramate + NADP(+) = UDP-N-acetyl-3-O-(1-carboxyvinyl)-alpha-D-glucosamine + NADPH + H(+)</text>
        <dbReference type="Rhea" id="RHEA:12248"/>
        <dbReference type="ChEBI" id="CHEBI:15378"/>
        <dbReference type="ChEBI" id="CHEBI:57783"/>
        <dbReference type="ChEBI" id="CHEBI:58349"/>
        <dbReference type="ChEBI" id="CHEBI:68483"/>
        <dbReference type="ChEBI" id="CHEBI:70757"/>
        <dbReference type="EC" id="1.3.1.98"/>
    </reaction>
</comment>
<gene>
    <name evidence="20 23" type="primary">murB</name>
    <name evidence="23" type="ORF">HCU74_07370</name>
</gene>
<comment type="pathway">
    <text evidence="4 20">Cell wall biogenesis; peptidoglycan biosynthesis.</text>
</comment>
<dbReference type="SUPFAM" id="SSF56194">
    <property type="entry name" value="Uridine diphospho-N-Acetylenolpyruvylglucosamine reductase, MurB, C-terminal domain"/>
    <property type="match status" value="1"/>
</dbReference>
<dbReference type="Pfam" id="PF01565">
    <property type="entry name" value="FAD_binding_4"/>
    <property type="match status" value="1"/>
</dbReference>
<evidence type="ECO:0000256" key="1">
    <source>
        <dbReference type="ARBA" id="ARBA00001974"/>
    </source>
</evidence>
<evidence type="ECO:0000256" key="18">
    <source>
        <dbReference type="ARBA" id="ARBA00031026"/>
    </source>
</evidence>
<keyword evidence="11 20" id="KW-0274">FAD</keyword>
<dbReference type="InterPro" id="IPR011601">
    <property type="entry name" value="MurB_C"/>
</dbReference>
<dbReference type="PROSITE" id="PS51387">
    <property type="entry name" value="FAD_PCMH"/>
    <property type="match status" value="1"/>
</dbReference>
<dbReference type="NCBIfam" id="NF000755">
    <property type="entry name" value="PRK00046.1"/>
    <property type="match status" value="1"/>
</dbReference>
<keyword evidence="10 20" id="KW-0285">Flavoprotein</keyword>
<keyword evidence="15 20" id="KW-0560">Oxidoreductase</keyword>
<keyword evidence="8 20" id="KW-0963">Cytoplasm</keyword>
<comment type="subcellular location">
    <subcellularLocation>
        <location evidence="3 20">Cytoplasm</location>
    </subcellularLocation>
</comment>
<evidence type="ECO:0000256" key="4">
    <source>
        <dbReference type="ARBA" id="ARBA00004752"/>
    </source>
</evidence>
<dbReference type="RefSeq" id="WP_168449752.1">
    <property type="nucleotide sequence ID" value="NZ_JAAWWK010000002.1"/>
</dbReference>
<protein>
    <recommendedName>
        <fullName evidence="7 20">UDP-N-acetylenolpyruvoylglucosamine reductase</fullName>
        <ecNumber evidence="6 20">1.3.1.98</ecNumber>
    </recommendedName>
    <alternativeName>
        <fullName evidence="18 20">UDP-N-acetylmuramate dehydrogenase</fullName>
    </alternativeName>
</protein>
<dbReference type="SUPFAM" id="SSF56176">
    <property type="entry name" value="FAD-binding/transporter-associated domain-like"/>
    <property type="match status" value="1"/>
</dbReference>
<dbReference type="EC" id="1.3.1.98" evidence="6 20"/>
<dbReference type="Gene3D" id="3.30.465.10">
    <property type="match status" value="1"/>
</dbReference>
<keyword evidence="9 20" id="KW-0132">Cell division</keyword>
<evidence type="ECO:0000256" key="2">
    <source>
        <dbReference type="ARBA" id="ARBA00003921"/>
    </source>
</evidence>
<dbReference type="InterPro" id="IPR016166">
    <property type="entry name" value="FAD-bd_PCMH"/>
</dbReference>
<accession>A0ABX1GDI0</accession>
<comment type="similarity">
    <text evidence="5 20">Belongs to the MurB family.</text>
</comment>
<evidence type="ECO:0000256" key="14">
    <source>
        <dbReference type="ARBA" id="ARBA00022984"/>
    </source>
</evidence>
<evidence type="ECO:0000256" key="3">
    <source>
        <dbReference type="ARBA" id="ARBA00004496"/>
    </source>
</evidence>
<dbReference type="InterPro" id="IPR006094">
    <property type="entry name" value="Oxid_FAD_bind_N"/>
</dbReference>
<comment type="cofactor">
    <cofactor evidence="1 20">
        <name>FAD</name>
        <dbReference type="ChEBI" id="CHEBI:57692"/>
    </cofactor>
</comment>
<evidence type="ECO:0000256" key="19">
    <source>
        <dbReference type="ARBA" id="ARBA00048914"/>
    </source>
</evidence>
<evidence type="ECO:0000256" key="17">
    <source>
        <dbReference type="ARBA" id="ARBA00023316"/>
    </source>
</evidence>
<evidence type="ECO:0000256" key="7">
    <source>
        <dbReference type="ARBA" id="ARBA00015188"/>
    </source>
</evidence>
<dbReference type="Gene3D" id="3.90.78.10">
    <property type="entry name" value="UDP-N-acetylenolpyruvoylglucosamine reductase, C-terminal domain"/>
    <property type="match status" value="1"/>
</dbReference>
<evidence type="ECO:0000256" key="11">
    <source>
        <dbReference type="ARBA" id="ARBA00022827"/>
    </source>
</evidence>
<evidence type="ECO:0000313" key="23">
    <source>
        <dbReference type="EMBL" id="NKI17240.1"/>
    </source>
</evidence>
<evidence type="ECO:0000259" key="22">
    <source>
        <dbReference type="PROSITE" id="PS51387"/>
    </source>
</evidence>
<comment type="caution">
    <text evidence="23">The sequence shown here is derived from an EMBL/GenBank/DDBJ whole genome shotgun (WGS) entry which is preliminary data.</text>
</comment>
<evidence type="ECO:0000256" key="10">
    <source>
        <dbReference type="ARBA" id="ARBA00022630"/>
    </source>
</evidence>
<evidence type="ECO:0000256" key="9">
    <source>
        <dbReference type="ARBA" id="ARBA00022618"/>
    </source>
</evidence>
<keyword evidence="16 20" id="KW-0131">Cell cycle</keyword>
<dbReference type="NCBIfam" id="NF010478">
    <property type="entry name" value="PRK13903.1"/>
    <property type="match status" value="1"/>
</dbReference>